<gene>
    <name evidence="1" type="primary">TRM82</name>
    <name evidence="1" type="ORF">N8T08_003850</name>
</gene>
<comment type="caution">
    <text evidence="1">The sequence shown here is derived from an EMBL/GenBank/DDBJ whole genome shotgun (WGS) entry which is preliminary data.</text>
</comment>
<proteinExistence type="predicted"/>
<dbReference type="Proteomes" id="UP001177260">
    <property type="component" value="Unassembled WGS sequence"/>
</dbReference>
<evidence type="ECO:0000313" key="1">
    <source>
        <dbReference type="EMBL" id="KAK1145904.1"/>
    </source>
</evidence>
<protein>
    <submittedName>
        <fullName evidence="1">tRNA (Guanine-N(7)-)-methyltransferase non-catalytic subunit trm82</fullName>
    </submittedName>
</protein>
<reference evidence="1 2" key="1">
    <citation type="journal article" date="2023" name="ACS Omega">
        <title>Identification of the Neoaspergillic Acid Biosynthesis Gene Cluster by Establishing an In Vitro CRISPR-Ribonucleoprotein Genetic System in Aspergillus melleus.</title>
        <authorList>
            <person name="Yuan B."/>
            <person name="Grau M.F."/>
            <person name="Murata R.M."/>
            <person name="Torok T."/>
            <person name="Venkateswaran K."/>
            <person name="Stajich J.E."/>
            <person name="Wang C.C.C."/>
        </authorList>
    </citation>
    <scope>NUCLEOTIDE SEQUENCE [LARGE SCALE GENOMIC DNA]</scope>
    <source>
        <strain evidence="1 2">IMV 1140</strain>
    </source>
</reference>
<organism evidence="1 2">
    <name type="scientific">Aspergillus melleus</name>
    <dbReference type="NCBI Taxonomy" id="138277"/>
    <lineage>
        <taxon>Eukaryota</taxon>
        <taxon>Fungi</taxon>
        <taxon>Dikarya</taxon>
        <taxon>Ascomycota</taxon>
        <taxon>Pezizomycotina</taxon>
        <taxon>Eurotiomycetes</taxon>
        <taxon>Eurotiomycetidae</taxon>
        <taxon>Eurotiales</taxon>
        <taxon>Aspergillaceae</taxon>
        <taxon>Aspergillus</taxon>
        <taxon>Aspergillus subgen. Circumdati</taxon>
    </lineage>
</organism>
<sequence>MVAILQHPFLRLQFVDRQHVGRQNIIVGSAGSKLYSYAAETGQRLASWPQAEDQSNVENQGPPEKKRKLSATDETAAEQPTSTNGASAKPKTPSWTSIPLVVASSTGEHVVAMTLEDKCVRVFQLGEDGSFQQLSERVMPKRGCALSLVSNDSLILLGDKFGDVYSLPLIPGDEEIAAPKVAARKMKHNWPAATNLTVHTKGNLASLEQQKLQYDAKMKKLSEDGPSLKFEHQLLVGHVSLLTDLAFVSLPVDASGDKKRSYILTADRDEHIRVSRGPPQTHVVENQCLGHTSFITKLCVPTWAPEYLVSGGGDNYLLVWKWAEGHILQKVPLVDETSETSESAPIAVRGIWATSFDALRLILVAIEGSTQLRCFVQESDGMLKEQQSFSASGNILDVTTNEKEKTVIVCVDNVREAGSTQEWRASPATTLVEAYRAKPEGESLTWEPVTNSTISNINSSGTTDLEAIADAKKRKEANDSLYGLGNLRKKHMGEDD</sequence>
<evidence type="ECO:0000313" key="2">
    <source>
        <dbReference type="Proteomes" id="UP001177260"/>
    </source>
</evidence>
<keyword evidence="2" id="KW-1185">Reference proteome</keyword>
<accession>A0ACC3B6N3</accession>
<name>A0ACC3B6N3_9EURO</name>
<dbReference type="EMBL" id="JAOPJF010000021">
    <property type="protein sequence ID" value="KAK1145904.1"/>
    <property type="molecule type" value="Genomic_DNA"/>
</dbReference>